<evidence type="ECO:0000313" key="1">
    <source>
        <dbReference type="EMBL" id="KAK3782988.1"/>
    </source>
</evidence>
<proteinExistence type="predicted"/>
<keyword evidence="2" id="KW-1185">Reference proteome</keyword>
<dbReference type="Proteomes" id="UP001283361">
    <property type="component" value="Unassembled WGS sequence"/>
</dbReference>
<organism evidence="1 2">
    <name type="scientific">Elysia crispata</name>
    <name type="common">lettuce slug</name>
    <dbReference type="NCBI Taxonomy" id="231223"/>
    <lineage>
        <taxon>Eukaryota</taxon>
        <taxon>Metazoa</taxon>
        <taxon>Spiralia</taxon>
        <taxon>Lophotrochozoa</taxon>
        <taxon>Mollusca</taxon>
        <taxon>Gastropoda</taxon>
        <taxon>Heterobranchia</taxon>
        <taxon>Euthyneura</taxon>
        <taxon>Panpulmonata</taxon>
        <taxon>Sacoglossa</taxon>
        <taxon>Placobranchoidea</taxon>
        <taxon>Plakobranchidae</taxon>
        <taxon>Elysia</taxon>
    </lineage>
</organism>
<reference evidence="1" key="1">
    <citation type="journal article" date="2023" name="G3 (Bethesda)">
        <title>A reference genome for the long-term kleptoplast-retaining sea slug Elysia crispata morphotype clarki.</title>
        <authorList>
            <person name="Eastman K.E."/>
            <person name="Pendleton A.L."/>
            <person name="Shaikh M.A."/>
            <person name="Suttiyut T."/>
            <person name="Ogas R."/>
            <person name="Tomko P."/>
            <person name="Gavelis G."/>
            <person name="Widhalm J.R."/>
            <person name="Wisecaver J.H."/>
        </authorList>
    </citation>
    <scope>NUCLEOTIDE SEQUENCE</scope>
    <source>
        <strain evidence="1">ECLA1</strain>
    </source>
</reference>
<name>A0AAE1A8N0_9GAST</name>
<comment type="caution">
    <text evidence="1">The sequence shown here is derived from an EMBL/GenBank/DDBJ whole genome shotgun (WGS) entry which is preliminary data.</text>
</comment>
<dbReference type="EMBL" id="JAWDGP010002464">
    <property type="protein sequence ID" value="KAK3782988.1"/>
    <property type="molecule type" value="Genomic_DNA"/>
</dbReference>
<protein>
    <submittedName>
        <fullName evidence="1">Uncharacterized protein</fullName>
    </submittedName>
</protein>
<gene>
    <name evidence="1" type="ORF">RRG08_058047</name>
</gene>
<accession>A0AAE1A8N0</accession>
<sequence length="113" mass="12695">MNVVITRLLLFSGNPVVPSLRSSQCEQHDRVGYSAFLKLASCTQNLRQSRIEKRRSAGIGPLKTPPRGKEVLKVNYFRFSVCSSSWLVSWADASDQSRRDNSDDADIAAILYF</sequence>
<evidence type="ECO:0000313" key="2">
    <source>
        <dbReference type="Proteomes" id="UP001283361"/>
    </source>
</evidence>
<dbReference type="AlphaFoldDB" id="A0AAE1A8N0"/>